<organism evidence="5 6">
    <name type="scientific">Microcoleus asticus IPMA8</name>
    <dbReference type="NCBI Taxonomy" id="2563858"/>
    <lineage>
        <taxon>Bacteria</taxon>
        <taxon>Bacillati</taxon>
        <taxon>Cyanobacteriota</taxon>
        <taxon>Cyanophyceae</taxon>
        <taxon>Oscillatoriophycideae</taxon>
        <taxon>Oscillatoriales</taxon>
        <taxon>Microcoleaceae</taxon>
        <taxon>Microcoleus</taxon>
        <taxon>Microcoleus asticus</taxon>
    </lineage>
</organism>
<evidence type="ECO:0000259" key="3">
    <source>
        <dbReference type="Pfam" id="PF17148"/>
    </source>
</evidence>
<evidence type="ECO:0000259" key="2">
    <source>
        <dbReference type="Pfam" id="PF16313"/>
    </source>
</evidence>
<dbReference type="Pfam" id="PF16313">
    <property type="entry name" value="DUF4953"/>
    <property type="match status" value="1"/>
</dbReference>
<feature type="domain" description="DUF5117" evidence="3">
    <location>
        <begin position="127"/>
        <end position="318"/>
    </location>
</feature>
<evidence type="ECO:0000313" key="5">
    <source>
        <dbReference type="EMBL" id="NQE34171.1"/>
    </source>
</evidence>
<feature type="domain" description="DUF5118" evidence="4">
    <location>
        <begin position="65"/>
        <end position="113"/>
    </location>
</feature>
<dbReference type="SUPFAM" id="SSF55486">
    <property type="entry name" value="Metalloproteases ('zincins'), catalytic domain"/>
    <property type="match status" value="1"/>
</dbReference>
<dbReference type="CDD" id="cd04276">
    <property type="entry name" value="ZnMc_MMP_like_2"/>
    <property type="match status" value="1"/>
</dbReference>
<protein>
    <recommendedName>
        <fullName evidence="7">Peptidase M43</fullName>
    </recommendedName>
</protein>
<dbReference type="InterPro" id="IPR034032">
    <property type="entry name" value="Zn_MMP-like_bac"/>
</dbReference>
<keyword evidence="1" id="KW-1133">Transmembrane helix</keyword>
<dbReference type="EMBL" id="SRRZ01000026">
    <property type="protein sequence ID" value="NQE34171.1"/>
    <property type="molecule type" value="Genomic_DNA"/>
</dbReference>
<feature type="transmembrane region" description="Helical" evidence="1">
    <location>
        <begin position="21"/>
        <end position="39"/>
    </location>
</feature>
<keyword evidence="1" id="KW-0472">Membrane</keyword>
<dbReference type="InterPro" id="IPR024079">
    <property type="entry name" value="MetalloPept_cat_dom_sf"/>
</dbReference>
<dbReference type="Gene3D" id="3.40.390.10">
    <property type="entry name" value="Collagenase (Catalytic Domain)"/>
    <property type="match status" value="1"/>
</dbReference>
<proteinExistence type="predicted"/>
<dbReference type="InterPro" id="IPR033413">
    <property type="entry name" value="DUF5117"/>
</dbReference>
<keyword evidence="1" id="KW-0812">Transmembrane</keyword>
<evidence type="ECO:0008006" key="7">
    <source>
        <dbReference type="Google" id="ProtNLM"/>
    </source>
</evidence>
<dbReference type="InterPro" id="IPR032534">
    <property type="entry name" value="EcxA_zinc-bd"/>
</dbReference>
<keyword evidence="6" id="KW-1185">Reference proteome</keyword>
<reference evidence="5 6" key="1">
    <citation type="journal article" date="2020" name="Sci. Rep.">
        <title>A novel cyanobacterial geosmin producer, revising GeoA distribution and dispersion patterns in Bacteria.</title>
        <authorList>
            <person name="Churro C."/>
            <person name="Semedo-Aguiar A.P."/>
            <person name="Silva A.D."/>
            <person name="Pereira-Leal J.B."/>
            <person name="Leite R.B."/>
        </authorList>
    </citation>
    <scope>NUCLEOTIDE SEQUENCE [LARGE SCALE GENOMIC DNA]</scope>
    <source>
        <strain evidence="5 6">IPMA8</strain>
    </source>
</reference>
<dbReference type="RefSeq" id="WP_172186785.1">
    <property type="nucleotide sequence ID" value="NZ_CAWPPK010000179.1"/>
</dbReference>
<comment type="caution">
    <text evidence="5">The sequence shown here is derived from an EMBL/GenBank/DDBJ whole genome shotgun (WGS) entry which is preliminary data.</text>
</comment>
<dbReference type="Proteomes" id="UP000702425">
    <property type="component" value="Unassembled WGS sequence"/>
</dbReference>
<dbReference type="InterPro" id="IPR033428">
    <property type="entry name" value="DUF5118"/>
</dbReference>
<evidence type="ECO:0000313" key="6">
    <source>
        <dbReference type="Proteomes" id="UP000702425"/>
    </source>
</evidence>
<accession>A0ABX2CV08</accession>
<evidence type="ECO:0000256" key="1">
    <source>
        <dbReference type="SAM" id="Phobius"/>
    </source>
</evidence>
<dbReference type="PANTHER" id="PTHR38478">
    <property type="entry name" value="PEPTIDASE M1A AND M12B"/>
    <property type="match status" value="1"/>
</dbReference>
<evidence type="ECO:0000259" key="4">
    <source>
        <dbReference type="Pfam" id="PF17162"/>
    </source>
</evidence>
<sequence length="957" mass="108412">MKRLIFPETSKNTQIKSAKKNLPLIFFILSLAFFCWSLYKGFFLPLALSSPPPSQEQSSEQQTLEPFEQVVKDAQKLEGLFTLYRNQATNKVYLEITQQQLDKKFLCFVTLASGLGEGGIFSGLPIGDFLFQLRRVQNNVQFVIPNINFRTSPGDPQAGSVERAFSESILYSLPLKSIHPQKQTLLIDLGDLLMSEKRDLPGVKAILPMILGASYSIDEDKSYFKDVKAFPLNVEIASIYGFSSDNDSAVNYLPSVPDSRAFNLRIHYSFSEVPLNNGYRPRLADERVGYFLTAYKDFSDKSSREPFVRYINRWHLQKQIPTAPMSPPVQPIVFWIENNVPVEYRNAIREGVLEWNKAFEKAGFTEAIQVKQMPDNAKWDPADVRYNTIRWSSSFEPEFAGIGPSRTNPLTGEILDADILLDANIVGQIKQGYRSLVEQNRSVSKSFQGRNDSNTNPCQFGIYSRYLQVLENGDLGKSSGENARGGIADDLPTLVERYQEQKRSPVSRLMSSSDMCFGLESSRQFAIGAMSMDLLENAAPSSGTIDNYVNEYIRFLTAHEVGHTLGLRHNFHGSTMLQPEDLNNTQVTRTQGMIASVMDYVPINLAPQGTVQGDYYPTIVGPYDDWAIEYGYKVIGGVNPNSDLPALQQVASRAAEQQLAYAPDEDSVDILDPAANTFDLSANMLRYSQWQLDNARAMWQRLEKRIPVGEDGYNELRVMFDSVFGYYLQQVMNATLYVGGQSFNRIRPGDTNAKLPFVPIELSQQREALATLEKYVFAPDAFSFAPELLNKLAPSRWEHWGSPALVFPLDYPIGDRITFLQRFVLRVLLSPTRLARLRDAELKSAPETALRLPEVLDTLQKDIWKEVLQAEKKMQISTFRRSLQREHLAILMGMVLRKTSVPEDARSLAWYELRQLREGLSKSIRNLDRNADAYTRAHLEETRDRISKVLNSQIQSN</sequence>
<dbReference type="PANTHER" id="PTHR38478:SF1">
    <property type="entry name" value="ZINC DEPENDENT METALLOPROTEASE DOMAIN LIPOPROTEIN"/>
    <property type="match status" value="1"/>
</dbReference>
<dbReference type="Pfam" id="PF17162">
    <property type="entry name" value="DUF5118"/>
    <property type="match status" value="1"/>
</dbReference>
<name>A0ABX2CV08_9CYAN</name>
<dbReference type="Pfam" id="PF17148">
    <property type="entry name" value="DUF5117"/>
    <property type="match status" value="1"/>
</dbReference>
<gene>
    <name evidence="5" type="ORF">E5S67_01894</name>
</gene>
<feature type="domain" description="EcxA zinc-binding" evidence="2">
    <location>
        <begin position="546"/>
        <end position="869"/>
    </location>
</feature>